<evidence type="ECO:0000313" key="10">
    <source>
        <dbReference type="Proteomes" id="UP001208017"/>
    </source>
</evidence>
<name>A0ABT3WXJ6_9BACL</name>
<comment type="subcellular location">
    <subcellularLocation>
        <location evidence="1">Cell membrane</location>
        <topology evidence="1">Multi-pass membrane protein</topology>
    </subcellularLocation>
</comment>
<comment type="caution">
    <text evidence="9">The sequence shown here is derived from an EMBL/GenBank/DDBJ whole genome shotgun (WGS) entry which is preliminary data.</text>
</comment>
<feature type="transmembrane region" description="Helical" evidence="7">
    <location>
        <begin position="284"/>
        <end position="309"/>
    </location>
</feature>
<dbReference type="RefSeq" id="WP_267150630.1">
    <property type="nucleotide sequence ID" value="NZ_JAPMLT010000002.1"/>
</dbReference>
<dbReference type="Proteomes" id="UP001208017">
    <property type="component" value="Unassembled WGS sequence"/>
</dbReference>
<evidence type="ECO:0000256" key="1">
    <source>
        <dbReference type="ARBA" id="ARBA00004651"/>
    </source>
</evidence>
<evidence type="ECO:0000259" key="8">
    <source>
        <dbReference type="Pfam" id="PF00892"/>
    </source>
</evidence>
<feature type="transmembrane region" description="Helical" evidence="7">
    <location>
        <begin position="143"/>
        <end position="162"/>
    </location>
</feature>
<sequence length="320" mass="35006">MRQAPFSRAGLERLKEPDTLRRNGGVWLVALGAALWGTNSILRVEMLHTFTSSQIVFLEHLLLAVYALPMLIFARRQLARLSAKEWAAILFLSWGGSGLATILFTASFQYGHPNLVLLLQKVQPVFVLLIARVMLKELLPRRFGGYLLIAMIGTYLVTYGFTLPWADFTNANGMAAMLALGAAVLWGGSTVMGRLVLDKMSFETLTAARFLFALPFLYAVVVISGEAVPQMWNALGDLDTLGNLVLQALLPGLFSLLLYYRGLSTTTASYATVAELAFPATGLLLNWIALGSVLTAGQAIGFLVIWWAIYQLGKGTEREA</sequence>
<evidence type="ECO:0000256" key="3">
    <source>
        <dbReference type="ARBA" id="ARBA00022475"/>
    </source>
</evidence>
<keyword evidence="3" id="KW-1003">Cell membrane</keyword>
<dbReference type="PANTHER" id="PTHR32322:SF18">
    <property type="entry name" value="S-ADENOSYLMETHIONINE_S-ADENOSYLHOMOCYSTEINE TRANSPORTER"/>
    <property type="match status" value="1"/>
</dbReference>
<comment type="similarity">
    <text evidence="2">Belongs to the EamA transporter family.</text>
</comment>
<keyword evidence="6 7" id="KW-0472">Membrane</keyword>
<dbReference type="SUPFAM" id="SSF103481">
    <property type="entry name" value="Multidrug resistance efflux transporter EmrE"/>
    <property type="match status" value="2"/>
</dbReference>
<organism evidence="9 10">
    <name type="scientific">Tumebacillus lacus</name>
    <dbReference type="NCBI Taxonomy" id="2995335"/>
    <lineage>
        <taxon>Bacteria</taxon>
        <taxon>Bacillati</taxon>
        <taxon>Bacillota</taxon>
        <taxon>Bacilli</taxon>
        <taxon>Bacillales</taxon>
        <taxon>Alicyclobacillaceae</taxon>
        <taxon>Tumebacillus</taxon>
    </lineage>
</organism>
<evidence type="ECO:0000256" key="4">
    <source>
        <dbReference type="ARBA" id="ARBA00022692"/>
    </source>
</evidence>
<dbReference type="PANTHER" id="PTHR32322">
    <property type="entry name" value="INNER MEMBRANE TRANSPORTER"/>
    <property type="match status" value="1"/>
</dbReference>
<feature type="domain" description="EamA" evidence="8">
    <location>
        <begin position="25"/>
        <end position="158"/>
    </location>
</feature>
<dbReference type="InterPro" id="IPR000620">
    <property type="entry name" value="EamA_dom"/>
</dbReference>
<dbReference type="InterPro" id="IPR037185">
    <property type="entry name" value="EmrE-like"/>
</dbReference>
<dbReference type="EMBL" id="JAPMLT010000002">
    <property type="protein sequence ID" value="MCX7569385.1"/>
    <property type="molecule type" value="Genomic_DNA"/>
</dbReference>
<feature type="transmembrane region" description="Helical" evidence="7">
    <location>
        <begin position="54"/>
        <end position="74"/>
    </location>
</feature>
<keyword evidence="10" id="KW-1185">Reference proteome</keyword>
<dbReference type="InterPro" id="IPR050638">
    <property type="entry name" value="AA-Vitamin_Transporters"/>
</dbReference>
<feature type="transmembrane region" description="Helical" evidence="7">
    <location>
        <begin position="174"/>
        <end position="197"/>
    </location>
</feature>
<protein>
    <submittedName>
        <fullName evidence="9">DMT family transporter</fullName>
    </submittedName>
</protein>
<evidence type="ECO:0000256" key="6">
    <source>
        <dbReference type="ARBA" id="ARBA00023136"/>
    </source>
</evidence>
<evidence type="ECO:0000256" key="5">
    <source>
        <dbReference type="ARBA" id="ARBA00022989"/>
    </source>
</evidence>
<feature type="transmembrane region" description="Helical" evidence="7">
    <location>
        <begin position="209"/>
        <end position="232"/>
    </location>
</feature>
<evidence type="ECO:0000313" key="9">
    <source>
        <dbReference type="EMBL" id="MCX7569385.1"/>
    </source>
</evidence>
<feature type="transmembrane region" description="Helical" evidence="7">
    <location>
        <begin position="244"/>
        <end position="263"/>
    </location>
</feature>
<feature type="transmembrane region" description="Helical" evidence="7">
    <location>
        <begin position="86"/>
        <end position="108"/>
    </location>
</feature>
<feature type="domain" description="EamA" evidence="8">
    <location>
        <begin position="175"/>
        <end position="310"/>
    </location>
</feature>
<evidence type="ECO:0000256" key="7">
    <source>
        <dbReference type="SAM" id="Phobius"/>
    </source>
</evidence>
<feature type="transmembrane region" description="Helical" evidence="7">
    <location>
        <begin position="114"/>
        <end position="131"/>
    </location>
</feature>
<keyword evidence="4 7" id="KW-0812">Transmembrane</keyword>
<evidence type="ECO:0000256" key="2">
    <source>
        <dbReference type="ARBA" id="ARBA00007362"/>
    </source>
</evidence>
<dbReference type="Pfam" id="PF00892">
    <property type="entry name" value="EamA"/>
    <property type="match status" value="2"/>
</dbReference>
<reference evidence="9 10" key="1">
    <citation type="submission" date="2022-11" db="EMBL/GenBank/DDBJ databases">
        <title>Study of microbial diversity in lake waters.</title>
        <authorList>
            <person name="Zhang J."/>
        </authorList>
    </citation>
    <scope>NUCLEOTIDE SEQUENCE [LARGE SCALE GENOMIC DNA]</scope>
    <source>
        <strain evidence="9 10">DT12</strain>
    </source>
</reference>
<accession>A0ABT3WXJ6</accession>
<gene>
    <name evidence="9" type="ORF">OS242_05380</name>
</gene>
<keyword evidence="5 7" id="KW-1133">Transmembrane helix</keyword>
<proteinExistence type="inferred from homology"/>
<feature type="transmembrane region" description="Helical" evidence="7">
    <location>
        <begin position="24"/>
        <end position="42"/>
    </location>
</feature>